<reference evidence="5" key="1">
    <citation type="submission" date="2016-06" db="UniProtKB">
        <authorList>
            <consortium name="WormBaseParasite"/>
        </authorList>
    </citation>
    <scope>IDENTIFICATION</scope>
</reference>
<protein>
    <submittedName>
        <fullName evidence="5">Secreted protein</fullName>
    </submittedName>
</protein>
<dbReference type="AlphaFoldDB" id="A0A183BGH7"/>
<evidence type="ECO:0000256" key="2">
    <source>
        <dbReference type="SAM" id="SignalP"/>
    </source>
</evidence>
<name>A0A183BGH7_9TREM</name>
<feature type="signal peptide" evidence="2">
    <location>
        <begin position="1"/>
        <end position="19"/>
    </location>
</feature>
<feature type="region of interest" description="Disordered" evidence="1">
    <location>
        <begin position="23"/>
        <end position="62"/>
    </location>
</feature>
<proteinExistence type="predicted"/>
<keyword evidence="2" id="KW-0732">Signal</keyword>
<keyword evidence="4" id="KW-1185">Reference proteome</keyword>
<evidence type="ECO:0000313" key="3">
    <source>
        <dbReference type="EMBL" id="VDP96078.1"/>
    </source>
</evidence>
<dbReference type="WBParaSite" id="ECPE_0001836201-mRNA-1">
    <property type="protein sequence ID" value="ECPE_0001836201-mRNA-1"/>
    <property type="gene ID" value="ECPE_0001836201"/>
</dbReference>
<evidence type="ECO:0000256" key="1">
    <source>
        <dbReference type="SAM" id="MobiDB-lite"/>
    </source>
</evidence>
<dbReference type="Proteomes" id="UP000272942">
    <property type="component" value="Unassembled WGS sequence"/>
</dbReference>
<accession>A0A183BGH7</accession>
<feature type="chain" id="PRO_5043138402" evidence="2">
    <location>
        <begin position="20"/>
        <end position="62"/>
    </location>
</feature>
<sequence>MLGMLGSAALIWYFCLSGARDDRIEPDQSTDQTHTPLYPDLDPPPYDDAVRERKYHNNNVAS</sequence>
<evidence type="ECO:0000313" key="5">
    <source>
        <dbReference type="WBParaSite" id="ECPE_0001836201-mRNA-1"/>
    </source>
</evidence>
<dbReference type="EMBL" id="UZAN01077002">
    <property type="protein sequence ID" value="VDP96078.1"/>
    <property type="molecule type" value="Genomic_DNA"/>
</dbReference>
<evidence type="ECO:0000313" key="4">
    <source>
        <dbReference type="Proteomes" id="UP000272942"/>
    </source>
</evidence>
<reference evidence="3 4" key="2">
    <citation type="submission" date="2018-11" db="EMBL/GenBank/DDBJ databases">
        <authorList>
            <consortium name="Pathogen Informatics"/>
        </authorList>
    </citation>
    <scope>NUCLEOTIDE SEQUENCE [LARGE SCALE GENOMIC DNA]</scope>
    <source>
        <strain evidence="3 4">Egypt</strain>
    </source>
</reference>
<gene>
    <name evidence="3" type="ORF">ECPE_LOCUS18312</name>
</gene>
<organism evidence="5">
    <name type="scientific">Echinostoma caproni</name>
    <dbReference type="NCBI Taxonomy" id="27848"/>
    <lineage>
        <taxon>Eukaryota</taxon>
        <taxon>Metazoa</taxon>
        <taxon>Spiralia</taxon>
        <taxon>Lophotrochozoa</taxon>
        <taxon>Platyhelminthes</taxon>
        <taxon>Trematoda</taxon>
        <taxon>Digenea</taxon>
        <taxon>Plagiorchiida</taxon>
        <taxon>Echinostomata</taxon>
        <taxon>Echinostomatoidea</taxon>
        <taxon>Echinostomatidae</taxon>
        <taxon>Echinostoma</taxon>
    </lineage>
</organism>